<evidence type="ECO:0000313" key="2">
    <source>
        <dbReference type="EMBL" id="BAS26866.1"/>
    </source>
</evidence>
<dbReference type="EMBL" id="AP014924">
    <property type="protein sequence ID" value="BAS26866.1"/>
    <property type="molecule type" value="Genomic_DNA"/>
</dbReference>
<evidence type="ECO:0000313" key="3">
    <source>
        <dbReference type="Proteomes" id="UP000065807"/>
    </source>
</evidence>
<feature type="compositionally biased region" description="Basic and acidic residues" evidence="1">
    <location>
        <begin position="100"/>
        <end position="113"/>
    </location>
</feature>
<reference evidence="3" key="2">
    <citation type="journal article" date="2016" name="Int. J. Syst. Evol. Microbiol.">
        <title>Complete genome sequence and cell structure of Limnochorda pilosa, a Gram-negative spore-former within the phylum Firmicutes.</title>
        <authorList>
            <person name="Watanabe M."/>
            <person name="Kojima H."/>
            <person name="Fukui M."/>
        </authorList>
    </citation>
    <scope>NUCLEOTIDE SEQUENCE [LARGE SCALE GENOMIC DNA]</scope>
    <source>
        <strain evidence="3">HC45</strain>
    </source>
</reference>
<dbReference type="STRING" id="1555112.LIP_1009"/>
<keyword evidence="3" id="KW-1185">Reference proteome</keyword>
<accession>A0A0K2SIB2</accession>
<feature type="compositionally biased region" description="Polar residues" evidence="1">
    <location>
        <begin position="56"/>
        <end position="66"/>
    </location>
</feature>
<proteinExistence type="predicted"/>
<dbReference type="InterPro" id="IPR015946">
    <property type="entry name" value="KH_dom-like_a/b"/>
</dbReference>
<dbReference type="KEGG" id="lpil:LIP_1009"/>
<organism evidence="2 3">
    <name type="scientific">Limnochorda pilosa</name>
    <dbReference type="NCBI Taxonomy" id="1555112"/>
    <lineage>
        <taxon>Bacteria</taxon>
        <taxon>Bacillati</taxon>
        <taxon>Bacillota</taxon>
        <taxon>Limnochordia</taxon>
        <taxon>Limnochordales</taxon>
        <taxon>Limnochordaceae</taxon>
        <taxon>Limnochorda</taxon>
    </lineage>
</organism>
<dbReference type="Proteomes" id="UP000065807">
    <property type="component" value="Chromosome"/>
</dbReference>
<feature type="region of interest" description="Disordered" evidence="1">
    <location>
        <begin position="37"/>
        <end position="69"/>
    </location>
</feature>
<sequence length="125" mass="13531">MGSGRENSYEVRVEWTGNLGQGTTGYRAYSRGHEISAAGKPVIPGRRTQPFAETRPATTPKTSWSPRSRPATCYGICTWARDDAVLDGIRSSSDPVIRTRAADAVEKASRQRPELAAAPQDDVAP</sequence>
<protein>
    <submittedName>
        <fullName evidence="2">Peroxiredoxin</fullName>
    </submittedName>
</protein>
<gene>
    <name evidence="2" type="ORF">LIP_1009</name>
</gene>
<dbReference type="AlphaFoldDB" id="A0A0K2SIB2"/>
<dbReference type="InterPro" id="IPR036102">
    <property type="entry name" value="OsmC/Ohrsf"/>
</dbReference>
<evidence type="ECO:0000256" key="1">
    <source>
        <dbReference type="SAM" id="MobiDB-lite"/>
    </source>
</evidence>
<reference evidence="3" key="1">
    <citation type="submission" date="2015-07" db="EMBL/GenBank/DDBJ databases">
        <title>Complete genome sequence and phylogenetic analysis of Limnochorda pilosa.</title>
        <authorList>
            <person name="Watanabe M."/>
            <person name="Kojima H."/>
            <person name="Fukui M."/>
        </authorList>
    </citation>
    <scope>NUCLEOTIDE SEQUENCE [LARGE SCALE GENOMIC DNA]</scope>
    <source>
        <strain evidence="3">HC45</strain>
    </source>
</reference>
<dbReference type="SUPFAM" id="SSF82784">
    <property type="entry name" value="OsmC-like"/>
    <property type="match status" value="1"/>
</dbReference>
<dbReference type="Gene3D" id="3.30.300.20">
    <property type="match status" value="1"/>
</dbReference>
<feature type="region of interest" description="Disordered" evidence="1">
    <location>
        <begin position="93"/>
        <end position="125"/>
    </location>
</feature>
<name>A0A0K2SIB2_LIMPI</name>